<keyword evidence="2" id="KW-1185">Reference proteome</keyword>
<dbReference type="AlphaFoldDB" id="A0A2T2P6W7"/>
<dbReference type="Proteomes" id="UP000240883">
    <property type="component" value="Unassembled WGS sequence"/>
</dbReference>
<name>A0A2T2P6W7_CORCC</name>
<evidence type="ECO:0000313" key="1">
    <source>
        <dbReference type="EMBL" id="PSN73427.1"/>
    </source>
</evidence>
<reference evidence="1 2" key="1">
    <citation type="journal article" date="2018" name="Front. Microbiol.">
        <title>Genome-Wide Analysis of Corynespora cassiicola Leaf Fall Disease Putative Effectors.</title>
        <authorList>
            <person name="Lopez D."/>
            <person name="Ribeiro S."/>
            <person name="Label P."/>
            <person name="Fumanal B."/>
            <person name="Venisse J.S."/>
            <person name="Kohler A."/>
            <person name="de Oliveira R.R."/>
            <person name="Labutti K."/>
            <person name="Lipzen A."/>
            <person name="Lail K."/>
            <person name="Bauer D."/>
            <person name="Ohm R.A."/>
            <person name="Barry K.W."/>
            <person name="Spatafora J."/>
            <person name="Grigoriev I.V."/>
            <person name="Martin F.M."/>
            <person name="Pujade-Renaud V."/>
        </authorList>
    </citation>
    <scope>NUCLEOTIDE SEQUENCE [LARGE SCALE GENOMIC DNA]</scope>
    <source>
        <strain evidence="1 2">Philippines</strain>
    </source>
</reference>
<accession>A0A2T2P6W7</accession>
<protein>
    <submittedName>
        <fullName evidence="1">Uncharacterized protein</fullName>
    </submittedName>
</protein>
<dbReference type="OrthoDB" id="5062850at2759"/>
<gene>
    <name evidence="1" type="ORF">BS50DRAFT_653910</name>
</gene>
<proteinExistence type="predicted"/>
<organism evidence="1 2">
    <name type="scientific">Corynespora cassiicola Philippines</name>
    <dbReference type="NCBI Taxonomy" id="1448308"/>
    <lineage>
        <taxon>Eukaryota</taxon>
        <taxon>Fungi</taxon>
        <taxon>Dikarya</taxon>
        <taxon>Ascomycota</taxon>
        <taxon>Pezizomycotina</taxon>
        <taxon>Dothideomycetes</taxon>
        <taxon>Pleosporomycetidae</taxon>
        <taxon>Pleosporales</taxon>
        <taxon>Corynesporascaceae</taxon>
        <taxon>Corynespora</taxon>
    </lineage>
</organism>
<sequence length="185" mass="20995">MNDMNSNFMSEAIALWVGEAMALSSLGMPAGSFSLIFDGDPIPDRSSEALEIVRRDAIWQAAFEESHKRGYLPKEPIEWHWSRHRTSPWFQVHLDFSFVSEMFPQTLLDIIKGKSIISFNFPIGLPWEDNEVEVLIDAHKGWSSENWDKESSNSIPKGLDTKPPLLPWVEMSLDELDQESEGAAS</sequence>
<dbReference type="EMBL" id="KZ678129">
    <property type="protein sequence ID" value="PSN73427.1"/>
    <property type="molecule type" value="Genomic_DNA"/>
</dbReference>
<evidence type="ECO:0000313" key="2">
    <source>
        <dbReference type="Proteomes" id="UP000240883"/>
    </source>
</evidence>